<dbReference type="EnsemblPlants" id="KQL00902">
    <property type="protein sequence ID" value="KQL00902"/>
    <property type="gene ID" value="SETIT_015840mg"/>
</dbReference>
<proteinExistence type="predicted"/>
<sequence length="66" mass="7232">MFLLFKFFSPTPTGGLLLSVQEPLPSSPFLLPLFPSFQWKGAPRKPRSHCPPPGASRRAPRLIGGT</sequence>
<name>K3YNJ8_SETIT</name>
<evidence type="ECO:0000313" key="3">
    <source>
        <dbReference type="Proteomes" id="UP000004995"/>
    </source>
</evidence>
<organism evidence="2 3">
    <name type="scientific">Setaria italica</name>
    <name type="common">Foxtail millet</name>
    <name type="synonym">Panicum italicum</name>
    <dbReference type="NCBI Taxonomy" id="4555"/>
    <lineage>
        <taxon>Eukaryota</taxon>
        <taxon>Viridiplantae</taxon>
        <taxon>Streptophyta</taxon>
        <taxon>Embryophyta</taxon>
        <taxon>Tracheophyta</taxon>
        <taxon>Spermatophyta</taxon>
        <taxon>Magnoliopsida</taxon>
        <taxon>Liliopsida</taxon>
        <taxon>Poales</taxon>
        <taxon>Poaceae</taxon>
        <taxon>PACMAD clade</taxon>
        <taxon>Panicoideae</taxon>
        <taxon>Panicodae</taxon>
        <taxon>Paniceae</taxon>
        <taxon>Cenchrinae</taxon>
        <taxon>Setaria</taxon>
    </lineage>
</organism>
<dbReference type="Gramene" id="KQL00902">
    <property type="protein sequence ID" value="KQL00902"/>
    <property type="gene ID" value="SETIT_015840mg"/>
</dbReference>
<dbReference type="EMBL" id="AGNK02003583">
    <property type="status" value="NOT_ANNOTATED_CDS"/>
    <property type="molecule type" value="Genomic_DNA"/>
</dbReference>
<dbReference type="InParanoid" id="K3YNJ8"/>
<reference evidence="2" key="2">
    <citation type="submission" date="2018-08" db="UniProtKB">
        <authorList>
            <consortium name="EnsemblPlants"/>
        </authorList>
    </citation>
    <scope>IDENTIFICATION</scope>
    <source>
        <strain evidence="2">Yugu1</strain>
    </source>
</reference>
<keyword evidence="3" id="KW-1185">Reference proteome</keyword>
<evidence type="ECO:0000256" key="1">
    <source>
        <dbReference type="SAM" id="MobiDB-lite"/>
    </source>
</evidence>
<dbReference type="Proteomes" id="UP000004995">
    <property type="component" value="Unassembled WGS sequence"/>
</dbReference>
<evidence type="ECO:0000313" key="2">
    <source>
        <dbReference type="EnsemblPlants" id="KQL00902"/>
    </source>
</evidence>
<dbReference type="AlphaFoldDB" id="K3YNJ8"/>
<reference evidence="3" key="1">
    <citation type="journal article" date="2012" name="Nat. Biotechnol.">
        <title>Reference genome sequence of the model plant Setaria.</title>
        <authorList>
            <person name="Bennetzen J.L."/>
            <person name="Schmutz J."/>
            <person name="Wang H."/>
            <person name="Percifield R."/>
            <person name="Hawkins J."/>
            <person name="Pontaroli A.C."/>
            <person name="Estep M."/>
            <person name="Feng L."/>
            <person name="Vaughn J.N."/>
            <person name="Grimwood J."/>
            <person name="Jenkins J."/>
            <person name="Barry K."/>
            <person name="Lindquist E."/>
            <person name="Hellsten U."/>
            <person name="Deshpande S."/>
            <person name="Wang X."/>
            <person name="Wu X."/>
            <person name="Mitros T."/>
            <person name="Triplett J."/>
            <person name="Yang X."/>
            <person name="Ye C.Y."/>
            <person name="Mauro-Herrera M."/>
            <person name="Wang L."/>
            <person name="Li P."/>
            <person name="Sharma M."/>
            <person name="Sharma R."/>
            <person name="Ronald P.C."/>
            <person name="Panaud O."/>
            <person name="Kellogg E.A."/>
            <person name="Brutnell T.P."/>
            <person name="Doust A.N."/>
            <person name="Tuskan G.A."/>
            <person name="Rokhsar D."/>
            <person name="Devos K.M."/>
        </authorList>
    </citation>
    <scope>NUCLEOTIDE SEQUENCE [LARGE SCALE GENOMIC DNA]</scope>
    <source>
        <strain evidence="3">cv. Yugu1</strain>
    </source>
</reference>
<protein>
    <submittedName>
        <fullName evidence="2">Uncharacterized protein</fullName>
    </submittedName>
</protein>
<accession>K3YNJ8</accession>
<dbReference type="HOGENOM" id="CLU_2836051_0_0_1"/>
<feature type="region of interest" description="Disordered" evidence="1">
    <location>
        <begin position="42"/>
        <end position="66"/>
    </location>
</feature>